<organism evidence="2 3">
    <name type="scientific">Pedobacter metabolipauper</name>
    <dbReference type="NCBI Taxonomy" id="425513"/>
    <lineage>
        <taxon>Bacteria</taxon>
        <taxon>Pseudomonadati</taxon>
        <taxon>Bacteroidota</taxon>
        <taxon>Sphingobacteriia</taxon>
        <taxon>Sphingobacteriales</taxon>
        <taxon>Sphingobacteriaceae</taxon>
        <taxon>Pedobacter</taxon>
    </lineage>
</organism>
<feature type="domain" description="Thioredoxin" evidence="1">
    <location>
        <begin position="241"/>
        <end position="382"/>
    </location>
</feature>
<dbReference type="InterPro" id="IPR013740">
    <property type="entry name" value="Redoxin"/>
</dbReference>
<dbReference type="InterPro" id="IPR050553">
    <property type="entry name" value="Thioredoxin_ResA/DsbE_sf"/>
</dbReference>
<dbReference type="GO" id="GO:0016491">
    <property type="term" value="F:oxidoreductase activity"/>
    <property type="evidence" value="ECO:0007669"/>
    <property type="project" value="InterPro"/>
</dbReference>
<dbReference type="InterPro" id="IPR013766">
    <property type="entry name" value="Thioredoxin_domain"/>
</dbReference>
<keyword evidence="3" id="KW-1185">Reference proteome</keyword>
<sequence>MKKTVILFSLFLSAYYCSGQSIDTAALGILQRSYDKLAKIETLSYQLIKLDTMIREGRNLSAIKSAVRGTIKKNGDWYMHFEDHSAWLLHNDTLYKKQPPHAESTTYTTRWNSHDLTAFSAHNILGTQRPVLRWDIASLAFVPGSEKEKFYIIDIVRKKIDYGTAEIESKEHYNRYWIDKKSLLPVRRMMYGKRLESGKEAIDIYDFSVSITTSDTNDYDLSEFLSGPLEEEAEKTGIENLETGTMAPSFSATDVRNGKPVSQKEYKGKVVLLDFWYISCMPCRILIPKIQRLQEKFKNEDVAIIGINVSDSSSTEIMKFLKERKILFSQYYKTGSLAKDYKLYAFPTTMIIGRDGRVKLVEVGEAENIAQKLEQAIRKELESPAPVNNH</sequence>
<gene>
    <name evidence="2" type="ORF">ATK78_2968</name>
</gene>
<reference evidence="2 3" key="1">
    <citation type="submission" date="2019-03" db="EMBL/GenBank/DDBJ databases">
        <title>Genomic Encyclopedia of Archaeal and Bacterial Type Strains, Phase II (KMG-II): from individual species to whole genera.</title>
        <authorList>
            <person name="Goeker M."/>
        </authorList>
    </citation>
    <scope>NUCLEOTIDE SEQUENCE [LARGE SCALE GENOMIC DNA]</scope>
    <source>
        <strain evidence="2 3">DSM 19035</strain>
    </source>
</reference>
<dbReference type="AlphaFoldDB" id="A0A4V3D100"/>
<name>A0A4V3D100_9SPHI</name>
<proteinExistence type="predicted"/>
<protein>
    <submittedName>
        <fullName evidence="2">Peroxiredoxin</fullName>
    </submittedName>
</protein>
<dbReference type="InterPro" id="IPR036249">
    <property type="entry name" value="Thioredoxin-like_sf"/>
</dbReference>
<dbReference type="PROSITE" id="PS51352">
    <property type="entry name" value="THIOREDOXIN_2"/>
    <property type="match status" value="1"/>
</dbReference>
<dbReference type="EMBL" id="SNYC01000005">
    <property type="protein sequence ID" value="TDQ08454.1"/>
    <property type="molecule type" value="Genomic_DNA"/>
</dbReference>
<dbReference type="Proteomes" id="UP000295620">
    <property type="component" value="Unassembled WGS sequence"/>
</dbReference>
<dbReference type="PANTHER" id="PTHR42852:SF13">
    <property type="entry name" value="PROTEIN DIPZ"/>
    <property type="match status" value="1"/>
</dbReference>
<dbReference type="RefSeq" id="WP_166664889.1">
    <property type="nucleotide sequence ID" value="NZ_SNYC01000005.1"/>
</dbReference>
<dbReference type="CDD" id="cd02966">
    <property type="entry name" value="TlpA_like_family"/>
    <property type="match status" value="1"/>
</dbReference>
<evidence type="ECO:0000313" key="3">
    <source>
        <dbReference type="Proteomes" id="UP000295620"/>
    </source>
</evidence>
<dbReference type="Pfam" id="PF08534">
    <property type="entry name" value="Redoxin"/>
    <property type="match status" value="1"/>
</dbReference>
<dbReference type="SUPFAM" id="SSF52833">
    <property type="entry name" value="Thioredoxin-like"/>
    <property type="match status" value="1"/>
</dbReference>
<dbReference type="PANTHER" id="PTHR42852">
    <property type="entry name" value="THIOL:DISULFIDE INTERCHANGE PROTEIN DSBE"/>
    <property type="match status" value="1"/>
</dbReference>
<dbReference type="Gene3D" id="3.40.30.10">
    <property type="entry name" value="Glutaredoxin"/>
    <property type="match status" value="1"/>
</dbReference>
<evidence type="ECO:0000313" key="2">
    <source>
        <dbReference type="EMBL" id="TDQ08454.1"/>
    </source>
</evidence>
<comment type="caution">
    <text evidence="2">The sequence shown here is derived from an EMBL/GenBank/DDBJ whole genome shotgun (WGS) entry which is preliminary data.</text>
</comment>
<evidence type="ECO:0000259" key="1">
    <source>
        <dbReference type="PROSITE" id="PS51352"/>
    </source>
</evidence>
<accession>A0A4V3D100</accession>